<dbReference type="InterPro" id="IPR013130">
    <property type="entry name" value="Fe3_Rdtase_TM_dom"/>
</dbReference>
<dbReference type="InterPro" id="IPR050369">
    <property type="entry name" value="RBOH/FRE"/>
</dbReference>
<evidence type="ECO:0000256" key="7">
    <source>
        <dbReference type="ARBA" id="ARBA00022989"/>
    </source>
</evidence>
<organism evidence="14 15">
    <name type="scientific">Didymodactylos carnosus</name>
    <dbReference type="NCBI Taxonomy" id="1234261"/>
    <lineage>
        <taxon>Eukaryota</taxon>
        <taxon>Metazoa</taxon>
        <taxon>Spiralia</taxon>
        <taxon>Gnathifera</taxon>
        <taxon>Rotifera</taxon>
        <taxon>Eurotatoria</taxon>
        <taxon>Bdelloidea</taxon>
        <taxon>Philodinida</taxon>
        <taxon>Philodinidae</taxon>
        <taxon>Didymodactylos</taxon>
    </lineage>
</organism>
<dbReference type="InterPro" id="IPR013121">
    <property type="entry name" value="Fe_red_NAD-bd_6"/>
</dbReference>
<comment type="subcellular location">
    <subcellularLocation>
        <location evidence="1">Membrane</location>
        <topology evidence="1">Multi-pass membrane protein</topology>
    </subcellularLocation>
</comment>
<dbReference type="Gene3D" id="1.10.238.10">
    <property type="entry name" value="EF-hand"/>
    <property type="match status" value="1"/>
</dbReference>
<evidence type="ECO:0000256" key="9">
    <source>
        <dbReference type="ARBA" id="ARBA00023136"/>
    </source>
</evidence>
<evidence type="ECO:0000256" key="10">
    <source>
        <dbReference type="SAM" id="Phobius"/>
    </source>
</evidence>
<feature type="transmembrane region" description="Helical" evidence="10">
    <location>
        <begin position="347"/>
        <end position="367"/>
    </location>
</feature>
<dbReference type="Proteomes" id="UP000682733">
    <property type="component" value="Unassembled WGS sequence"/>
</dbReference>
<evidence type="ECO:0000313" key="13">
    <source>
        <dbReference type="EMBL" id="CAF0907070.1"/>
    </source>
</evidence>
<keyword evidence="3 10" id="KW-0812">Transmembrane</keyword>
<keyword evidence="6" id="KW-0521">NADP</keyword>
<reference evidence="14" key="1">
    <citation type="submission" date="2021-02" db="EMBL/GenBank/DDBJ databases">
        <authorList>
            <person name="Nowell W R."/>
        </authorList>
    </citation>
    <scope>NUCLEOTIDE SEQUENCE</scope>
</reference>
<dbReference type="InterPro" id="IPR011992">
    <property type="entry name" value="EF-hand-dom_pair"/>
</dbReference>
<proteinExistence type="predicted"/>
<name>A0A8S2HX27_9BILA</name>
<dbReference type="PROSITE" id="PS51384">
    <property type="entry name" value="FAD_FR"/>
    <property type="match status" value="1"/>
</dbReference>
<evidence type="ECO:0000256" key="8">
    <source>
        <dbReference type="ARBA" id="ARBA00023002"/>
    </source>
</evidence>
<feature type="domain" description="FAD-binding FR-type" evidence="12">
    <location>
        <begin position="512"/>
        <end position="652"/>
    </location>
</feature>
<dbReference type="EMBL" id="CAJOBA010003585">
    <property type="protein sequence ID" value="CAF3686750.1"/>
    <property type="molecule type" value="Genomic_DNA"/>
</dbReference>
<dbReference type="InterPro" id="IPR013112">
    <property type="entry name" value="FAD-bd_8"/>
</dbReference>
<dbReference type="SFLD" id="SFLDS00052">
    <property type="entry name" value="Ferric_Reductase_Domain"/>
    <property type="match status" value="1"/>
</dbReference>
<evidence type="ECO:0000256" key="3">
    <source>
        <dbReference type="ARBA" id="ARBA00022692"/>
    </source>
</evidence>
<dbReference type="InterPro" id="IPR018247">
    <property type="entry name" value="EF_Hand_1_Ca_BS"/>
</dbReference>
<dbReference type="PANTHER" id="PTHR11972">
    <property type="entry name" value="NADPH OXIDASE"/>
    <property type="match status" value="1"/>
</dbReference>
<evidence type="ECO:0000313" key="15">
    <source>
        <dbReference type="Proteomes" id="UP000682733"/>
    </source>
</evidence>
<dbReference type="PROSITE" id="PS50222">
    <property type="entry name" value="EF_HAND_2"/>
    <property type="match status" value="1"/>
</dbReference>
<feature type="transmembrane region" description="Helical" evidence="10">
    <location>
        <begin position="466"/>
        <end position="483"/>
    </location>
</feature>
<evidence type="ECO:0008006" key="16">
    <source>
        <dbReference type="Google" id="ProtNLM"/>
    </source>
</evidence>
<dbReference type="Gene3D" id="3.40.50.80">
    <property type="entry name" value="Nucleotide-binding domain of ferredoxin-NADP reductase (FNR) module"/>
    <property type="match status" value="1"/>
</dbReference>
<keyword evidence="8" id="KW-0560">Oxidoreductase</keyword>
<dbReference type="CDD" id="cd06186">
    <property type="entry name" value="NOX_Duox_like_FAD_NADP"/>
    <property type="match status" value="1"/>
</dbReference>
<dbReference type="InterPro" id="IPR017938">
    <property type="entry name" value="Riboflavin_synthase-like_b-brl"/>
</dbReference>
<dbReference type="SUPFAM" id="SSF47473">
    <property type="entry name" value="EF-hand"/>
    <property type="match status" value="1"/>
</dbReference>
<dbReference type="Pfam" id="PF08022">
    <property type="entry name" value="FAD_binding_8"/>
    <property type="match status" value="1"/>
</dbReference>
<evidence type="ECO:0000256" key="2">
    <source>
        <dbReference type="ARBA" id="ARBA00022630"/>
    </source>
</evidence>
<dbReference type="GO" id="GO:0042554">
    <property type="term" value="P:superoxide anion generation"/>
    <property type="evidence" value="ECO:0007669"/>
    <property type="project" value="TreeGrafter"/>
</dbReference>
<feature type="domain" description="EF-hand" evidence="11">
    <location>
        <begin position="185"/>
        <end position="220"/>
    </location>
</feature>
<evidence type="ECO:0000256" key="6">
    <source>
        <dbReference type="ARBA" id="ARBA00022857"/>
    </source>
</evidence>
<dbReference type="InterPro" id="IPR002048">
    <property type="entry name" value="EF_hand_dom"/>
</dbReference>
<dbReference type="PROSITE" id="PS00018">
    <property type="entry name" value="EF_HAND_1"/>
    <property type="match status" value="1"/>
</dbReference>
<sequence length="850" mass="99523">MASNTRLSVSIIDLSSSKTHPTNENELQPNVYSTQSPSVETIIPNLVNKSNQTSPQVSLESQYAVSGSGLSRTSIVRALRTLVSSKSRRGSLTDDLSQRRIAELKFRELLTDPLTDQTLNFFKNYFNEDISMKQFDVTQFCRLFQITPVLGERLLKIVEQETAYNKNSIDGTSVLRIARLLCVGTMSVKALILFKLFDYDNNNQISLTEMKTFYQQYLKEFKFPHNENRTNEIIDTFLMGFHFIDDDSQQINFDQFYTVLQSNDELFHTLYLISIPDQHLLISNLQNEKKSYHCCTREYLKNNLNQIICLFIYILLNLFLIIYVVVYRLTITHLNGWEIIARIGGELINFHFSFSILLMLKQTITFIRSNSFLRHYIPVDNHIDLHKIVGTVIAISSVIHSLALIINYAIKPSNYTWMQQMFSIMPGYGWINGTAPITGIIMFILLFIMILCAMQCVRQKTGYYQLFYYTHLLYVPLFILLIIHARDFWKWFIGPMILFLAEKLYSYKRCFGKYGLTHLLSVTIEDENVLSLIIYRPHNFSFNIGDYIFIKFPLIASYEWHPFTISSGPEEKTFLRLHIQKQKNWTKKLHNYFSNYRERRDSYENLTEMIILPVVPQYTRIQSPKEIIFDNQCTNKQITLSIDGPYSSCTRYIFDCEHCVLIGGGIGITPYVSVLESLMYQFRSQRIVCSNCSQMNYTNEFCHRRPLKKVDFIWINRDIKNFGWFIKLLSDFEIEQETYLNANPEHENYLDIHLYFTSLASNETSRIGNVAYDLVANVYSQISHKDMYTNLKTKTRIGRPNWKLLFSKLKVEQNNRTTGVFFCGNKTMGQTIQRQCQEQNFLFHSEPFDK</sequence>
<evidence type="ECO:0000259" key="12">
    <source>
        <dbReference type="PROSITE" id="PS51384"/>
    </source>
</evidence>
<dbReference type="InterPro" id="IPR039261">
    <property type="entry name" value="FNR_nucleotide-bd"/>
</dbReference>
<evidence type="ECO:0000313" key="14">
    <source>
        <dbReference type="EMBL" id="CAF3686750.1"/>
    </source>
</evidence>
<dbReference type="SFLD" id="SFLDG01169">
    <property type="entry name" value="NADPH_oxidase_subgroup_(NOX)"/>
    <property type="match status" value="1"/>
</dbReference>
<comment type="caution">
    <text evidence="14">The sequence shown here is derived from an EMBL/GenBank/DDBJ whole genome shotgun (WGS) entry which is preliminary data.</text>
</comment>
<accession>A0A8S2HX27</accession>
<evidence type="ECO:0000256" key="5">
    <source>
        <dbReference type="ARBA" id="ARBA00022837"/>
    </source>
</evidence>
<evidence type="ECO:0000259" key="11">
    <source>
        <dbReference type="PROSITE" id="PS50222"/>
    </source>
</evidence>
<feature type="transmembrane region" description="Helical" evidence="10">
    <location>
        <begin position="388"/>
        <end position="410"/>
    </location>
</feature>
<feature type="transmembrane region" description="Helical" evidence="10">
    <location>
        <begin position="430"/>
        <end position="454"/>
    </location>
</feature>
<dbReference type="AlphaFoldDB" id="A0A8S2HX27"/>
<keyword evidence="2" id="KW-0285">Flavoprotein</keyword>
<dbReference type="GO" id="GO:0005509">
    <property type="term" value="F:calcium ion binding"/>
    <property type="evidence" value="ECO:0007669"/>
    <property type="project" value="InterPro"/>
</dbReference>
<dbReference type="GO" id="GO:0016175">
    <property type="term" value="F:superoxide-generating NAD(P)H oxidase activity"/>
    <property type="evidence" value="ECO:0007669"/>
    <property type="project" value="TreeGrafter"/>
</dbReference>
<dbReference type="SUPFAM" id="SSF63380">
    <property type="entry name" value="Riboflavin synthase domain-like"/>
    <property type="match status" value="1"/>
</dbReference>
<dbReference type="GO" id="GO:0006952">
    <property type="term" value="P:defense response"/>
    <property type="evidence" value="ECO:0007669"/>
    <property type="project" value="TreeGrafter"/>
</dbReference>
<dbReference type="PANTHER" id="PTHR11972:SF58">
    <property type="entry name" value="NADPH OXIDASE 5"/>
    <property type="match status" value="1"/>
</dbReference>
<evidence type="ECO:0000256" key="4">
    <source>
        <dbReference type="ARBA" id="ARBA00022827"/>
    </source>
</evidence>
<keyword evidence="9 10" id="KW-0472">Membrane</keyword>
<keyword evidence="4" id="KW-0274">FAD</keyword>
<dbReference type="SUPFAM" id="SSF52343">
    <property type="entry name" value="Ferredoxin reductase-like, C-terminal NADP-linked domain"/>
    <property type="match status" value="1"/>
</dbReference>
<dbReference type="SFLD" id="SFLDG01168">
    <property type="entry name" value="Ferric_reductase_subgroup_(FRE"/>
    <property type="match status" value="1"/>
</dbReference>
<dbReference type="GO" id="GO:0043020">
    <property type="term" value="C:NADPH oxidase complex"/>
    <property type="evidence" value="ECO:0007669"/>
    <property type="project" value="TreeGrafter"/>
</dbReference>
<feature type="transmembrane region" description="Helical" evidence="10">
    <location>
        <begin position="307"/>
        <end position="327"/>
    </location>
</feature>
<evidence type="ECO:0000256" key="1">
    <source>
        <dbReference type="ARBA" id="ARBA00004141"/>
    </source>
</evidence>
<keyword evidence="7 10" id="KW-1133">Transmembrane helix</keyword>
<dbReference type="Gene3D" id="2.40.30.10">
    <property type="entry name" value="Translation factors"/>
    <property type="match status" value="1"/>
</dbReference>
<protein>
    <recommendedName>
        <fullName evidence="16">NADPH oxidase</fullName>
    </recommendedName>
</protein>
<dbReference type="Pfam" id="PF08030">
    <property type="entry name" value="NAD_binding_6"/>
    <property type="match status" value="1"/>
</dbReference>
<dbReference type="Proteomes" id="UP000677228">
    <property type="component" value="Unassembled WGS sequence"/>
</dbReference>
<dbReference type="Pfam" id="PF01794">
    <property type="entry name" value="Ferric_reduct"/>
    <property type="match status" value="1"/>
</dbReference>
<dbReference type="EMBL" id="CAJNOK010003584">
    <property type="protein sequence ID" value="CAF0907070.1"/>
    <property type="molecule type" value="Genomic_DNA"/>
</dbReference>
<dbReference type="InterPro" id="IPR017927">
    <property type="entry name" value="FAD-bd_FR_type"/>
</dbReference>
<gene>
    <name evidence="13" type="ORF">OVA965_LOCUS9927</name>
    <name evidence="14" type="ORF">TMI583_LOCUS9923</name>
</gene>
<keyword evidence="5" id="KW-0106">Calcium</keyword>